<dbReference type="RefSeq" id="WP_074958353.1">
    <property type="nucleotide sequence ID" value="NZ_BJXR01000072.1"/>
</dbReference>
<comment type="similarity">
    <text evidence="1">Belongs to the RutC family.</text>
</comment>
<reference evidence="2 5" key="2">
    <citation type="submission" date="2019-07" db="EMBL/GenBank/DDBJ databases">
        <title>Whole genome shotgun sequence of Myxococcus fulvus NBRC 100333.</title>
        <authorList>
            <person name="Hosoyama A."/>
            <person name="Uohara A."/>
            <person name="Ohji S."/>
            <person name="Ichikawa N."/>
        </authorList>
    </citation>
    <scope>NUCLEOTIDE SEQUENCE [LARGE SCALE GENOMIC DNA]</scope>
    <source>
        <strain evidence="2 5">NBRC 100333</strain>
    </source>
</reference>
<dbReference type="EMBL" id="FOIB01000013">
    <property type="protein sequence ID" value="SEU38454.1"/>
    <property type="molecule type" value="Genomic_DNA"/>
</dbReference>
<dbReference type="InterPro" id="IPR035959">
    <property type="entry name" value="RutC-like_sf"/>
</dbReference>
<dbReference type="CDD" id="cd00448">
    <property type="entry name" value="YjgF_YER057c_UK114_family"/>
    <property type="match status" value="1"/>
</dbReference>
<dbReference type="STRING" id="1334629.MFUL124B02_10095"/>
<evidence type="ECO:0000313" key="2">
    <source>
        <dbReference type="EMBL" id="GEN12964.1"/>
    </source>
</evidence>
<gene>
    <name evidence="2" type="ORF">MFU01_80010</name>
    <name evidence="3" type="ORF">SAMN05443572_11372</name>
</gene>
<dbReference type="NCBIfam" id="TIGR00004">
    <property type="entry name" value="Rid family detoxifying hydrolase"/>
    <property type="match status" value="1"/>
</dbReference>
<evidence type="ECO:0000313" key="3">
    <source>
        <dbReference type="EMBL" id="SEU38454.1"/>
    </source>
</evidence>
<evidence type="ECO:0000313" key="5">
    <source>
        <dbReference type="Proteomes" id="UP000321514"/>
    </source>
</evidence>
<dbReference type="Gene3D" id="3.30.1330.40">
    <property type="entry name" value="RutC-like"/>
    <property type="match status" value="1"/>
</dbReference>
<reference evidence="3 4" key="1">
    <citation type="submission" date="2016-10" db="EMBL/GenBank/DDBJ databases">
        <authorList>
            <person name="Varghese N."/>
            <person name="Submissions S."/>
        </authorList>
    </citation>
    <scope>NUCLEOTIDE SEQUENCE [LARGE SCALE GENOMIC DNA]</scope>
    <source>
        <strain evidence="3 4">DSM 16525</strain>
    </source>
</reference>
<keyword evidence="4" id="KW-1185">Reference proteome</keyword>
<evidence type="ECO:0000256" key="1">
    <source>
        <dbReference type="ARBA" id="ARBA00010552"/>
    </source>
</evidence>
<accession>A0A511TFM0</accession>
<dbReference type="InterPro" id="IPR006175">
    <property type="entry name" value="YjgF/YER057c/UK114"/>
</dbReference>
<organism evidence="2 5">
    <name type="scientific">Myxococcus fulvus</name>
    <dbReference type="NCBI Taxonomy" id="33"/>
    <lineage>
        <taxon>Bacteria</taxon>
        <taxon>Pseudomonadati</taxon>
        <taxon>Myxococcota</taxon>
        <taxon>Myxococcia</taxon>
        <taxon>Myxococcales</taxon>
        <taxon>Cystobacterineae</taxon>
        <taxon>Myxococcaceae</taxon>
        <taxon>Myxococcus</taxon>
    </lineage>
</organism>
<proteinExistence type="inferred from homology"/>
<dbReference type="Pfam" id="PF01042">
    <property type="entry name" value="Ribonuc_L-PSP"/>
    <property type="match status" value="1"/>
</dbReference>
<dbReference type="SUPFAM" id="SSF55298">
    <property type="entry name" value="YjgF-like"/>
    <property type="match status" value="1"/>
</dbReference>
<dbReference type="Proteomes" id="UP000321514">
    <property type="component" value="Unassembled WGS sequence"/>
</dbReference>
<dbReference type="FunFam" id="3.30.1330.40:FF:000001">
    <property type="entry name" value="L-PSP family endoribonuclease"/>
    <property type="match status" value="1"/>
</dbReference>
<sequence>MTSTKHEVVSAPGLPKPVGPYSPAMKLESLLFVSGQAATDPATGKQAEGIEAQTEQVLRNLERILVAGGSSLQHVLRCGVFLTDMKDFRRMNAVYERVFAGHRPARTTVQVSALPDEGLMVEIDCVAYVP</sequence>
<name>A0A511TFM0_MYXFU</name>
<protein>
    <submittedName>
        <fullName evidence="2 3">Endoribonuclease</fullName>
    </submittedName>
</protein>
<comment type="caution">
    <text evidence="2">The sequence shown here is derived from an EMBL/GenBank/DDBJ whole genome shotgun (WGS) entry which is preliminary data.</text>
</comment>
<dbReference type="GO" id="GO:0005829">
    <property type="term" value="C:cytosol"/>
    <property type="evidence" value="ECO:0007669"/>
    <property type="project" value="TreeGrafter"/>
</dbReference>
<dbReference type="PANTHER" id="PTHR11803:SF58">
    <property type="entry name" value="PROTEIN HMF1-RELATED"/>
    <property type="match status" value="1"/>
</dbReference>
<evidence type="ECO:0000313" key="4">
    <source>
        <dbReference type="Proteomes" id="UP000183760"/>
    </source>
</evidence>
<dbReference type="InterPro" id="IPR006056">
    <property type="entry name" value="RidA"/>
</dbReference>
<dbReference type="EMBL" id="BJXR01000072">
    <property type="protein sequence ID" value="GEN12964.1"/>
    <property type="molecule type" value="Genomic_DNA"/>
</dbReference>
<dbReference type="GO" id="GO:0019239">
    <property type="term" value="F:deaminase activity"/>
    <property type="evidence" value="ECO:0007669"/>
    <property type="project" value="TreeGrafter"/>
</dbReference>
<dbReference type="PANTHER" id="PTHR11803">
    <property type="entry name" value="2-IMINOBUTANOATE/2-IMINOPROPANOATE DEAMINASE RIDA"/>
    <property type="match status" value="1"/>
</dbReference>
<dbReference type="Proteomes" id="UP000183760">
    <property type="component" value="Unassembled WGS sequence"/>
</dbReference>
<dbReference type="OrthoDB" id="9808943at2"/>
<dbReference type="AlphaFoldDB" id="A0A511TFM0"/>